<dbReference type="PANTHER" id="PTHR23155">
    <property type="entry name" value="DISEASE RESISTANCE PROTEIN RP"/>
    <property type="match status" value="1"/>
</dbReference>
<dbReference type="InterPro" id="IPR002182">
    <property type="entry name" value="NB-ARC"/>
</dbReference>
<reference evidence="2 3" key="1">
    <citation type="journal article" date="2021" name="Nat. Commun.">
        <title>Incipient diploidization of the medicinal plant Perilla within 10,000 years.</title>
        <authorList>
            <person name="Zhang Y."/>
            <person name="Shen Q."/>
            <person name="Leng L."/>
            <person name="Zhang D."/>
            <person name="Chen S."/>
            <person name="Shi Y."/>
            <person name="Ning Z."/>
            <person name="Chen S."/>
        </authorList>
    </citation>
    <scope>NUCLEOTIDE SEQUENCE [LARGE SCALE GENOMIC DNA]</scope>
    <source>
        <strain evidence="3">cv. PC099</strain>
    </source>
</reference>
<dbReference type="Pfam" id="PF00931">
    <property type="entry name" value="NB-ARC"/>
    <property type="match status" value="1"/>
</dbReference>
<dbReference type="GO" id="GO:0006952">
    <property type="term" value="P:defense response"/>
    <property type="evidence" value="ECO:0007669"/>
    <property type="project" value="InterPro"/>
</dbReference>
<organism evidence="2 3">
    <name type="scientific">Perilla frutescens var. hirtella</name>
    <name type="common">Perilla citriodora</name>
    <name type="synonym">Perilla setoyensis</name>
    <dbReference type="NCBI Taxonomy" id="608512"/>
    <lineage>
        <taxon>Eukaryota</taxon>
        <taxon>Viridiplantae</taxon>
        <taxon>Streptophyta</taxon>
        <taxon>Embryophyta</taxon>
        <taxon>Tracheophyta</taxon>
        <taxon>Spermatophyta</taxon>
        <taxon>Magnoliopsida</taxon>
        <taxon>eudicotyledons</taxon>
        <taxon>Gunneridae</taxon>
        <taxon>Pentapetalae</taxon>
        <taxon>asterids</taxon>
        <taxon>lamiids</taxon>
        <taxon>Lamiales</taxon>
        <taxon>Lamiaceae</taxon>
        <taxon>Nepetoideae</taxon>
        <taxon>Elsholtzieae</taxon>
        <taxon>Perilla</taxon>
    </lineage>
</organism>
<dbReference type="GO" id="GO:0043531">
    <property type="term" value="F:ADP binding"/>
    <property type="evidence" value="ECO:0007669"/>
    <property type="project" value="InterPro"/>
</dbReference>
<dbReference type="EMBL" id="SDAM02000109">
    <property type="protein sequence ID" value="KAH6829392.1"/>
    <property type="molecule type" value="Genomic_DNA"/>
</dbReference>
<proteinExistence type="predicted"/>
<dbReference type="Gene3D" id="3.40.50.300">
    <property type="entry name" value="P-loop containing nucleotide triphosphate hydrolases"/>
    <property type="match status" value="1"/>
</dbReference>
<evidence type="ECO:0000259" key="1">
    <source>
        <dbReference type="Pfam" id="PF00931"/>
    </source>
</evidence>
<dbReference type="AlphaFoldDB" id="A0AAD4P879"/>
<dbReference type="PANTHER" id="PTHR23155:SF1205">
    <property type="entry name" value="DISEASE RESISTANCE PROTEIN RPM1"/>
    <property type="match status" value="1"/>
</dbReference>
<sequence>MEKDCIQELQNPNFFQEEDSAATDHSTGVVKMVGLSDAVADLKDHVVRIIRPEDFGVFSFFGDAGNGRSLVAKSIYDDIYINGKERYSFDCGAWVRIGSTNQLKQILLNIIHQMNINEAIYRDQKWTDEYPVGTKSKFTEPQVLLEEEEEEKLGEYLYTSLKGRRYIVALDDIRDTEILIQLRRWLPEQNNGSLVFVTTSLKEVAEFDESFFVSEIPVVWDELLSWSYIGLMMMSGGWLVSAEFEEAGVKIAKNCRGLRLVIAKVMIALLRSEKTLEFWKKLAADEDDPIFMVDDEILENDPK</sequence>
<keyword evidence="3" id="KW-1185">Reference proteome</keyword>
<gene>
    <name evidence="2" type="ORF">C2S53_016820</name>
</gene>
<dbReference type="SUPFAM" id="SSF52540">
    <property type="entry name" value="P-loop containing nucleoside triphosphate hydrolases"/>
    <property type="match status" value="1"/>
</dbReference>
<evidence type="ECO:0000313" key="3">
    <source>
        <dbReference type="Proteomes" id="UP001190926"/>
    </source>
</evidence>
<evidence type="ECO:0000313" key="2">
    <source>
        <dbReference type="EMBL" id="KAH6829392.1"/>
    </source>
</evidence>
<feature type="domain" description="NB-ARC" evidence="1">
    <location>
        <begin position="49"/>
        <end position="208"/>
    </location>
</feature>
<dbReference type="Proteomes" id="UP001190926">
    <property type="component" value="Unassembled WGS sequence"/>
</dbReference>
<accession>A0AAD4P879</accession>
<name>A0AAD4P879_PERFH</name>
<protein>
    <recommendedName>
        <fullName evidence="1">NB-ARC domain-containing protein</fullName>
    </recommendedName>
</protein>
<dbReference type="InterPro" id="IPR027417">
    <property type="entry name" value="P-loop_NTPase"/>
</dbReference>
<comment type="caution">
    <text evidence="2">The sequence shown here is derived from an EMBL/GenBank/DDBJ whole genome shotgun (WGS) entry which is preliminary data.</text>
</comment>
<dbReference type="InterPro" id="IPR044974">
    <property type="entry name" value="Disease_R_plants"/>
</dbReference>